<gene>
    <name evidence="1" type="ORF">MIMGU_mgv1a015690mg</name>
</gene>
<dbReference type="Proteomes" id="UP000030748">
    <property type="component" value="Unassembled WGS sequence"/>
</dbReference>
<accession>A0A022Q1J7</accession>
<organism evidence="1 2">
    <name type="scientific">Erythranthe guttata</name>
    <name type="common">Yellow monkey flower</name>
    <name type="synonym">Mimulus guttatus</name>
    <dbReference type="NCBI Taxonomy" id="4155"/>
    <lineage>
        <taxon>Eukaryota</taxon>
        <taxon>Viridiplantae</taxon>
        <taxon>Streptophyta</taxon>
        <taxon>Embryophyta</taxon>
        <taxon>Tracheophyta</taxon>
        <taxon>Spermatophyta</taxon>
        <taxon>Magnoliopsida</taxon>
        <taxon>eudicotyledons</taxon>
        <taxon>Gunneridae</taxon>
        <taxon>Pentapetalae</taxon>
        <taxon>asterids</taxon>
        <taxon>lamiids</taxon>
        <taxon>Lamiales</taxon>
        <taxon>Phrymaceae</taxon>
        <taxon>Erythranthe</taxon>
    </lineage>
</organism>
<reference evidence="1 2" key="1">
    <citation type="journal article" date="2013" name="Proc. Natl. Acad. Sci. U.S.A.">
        <title>Fine-scale variation in meiotic recombination in Mimulus inferred from population shotgun sequencing.</title>
        <authorList>
            <person name="Hellsten U."/>
            <person name="Wright K.M."/>
            <person name="Jenkins J."/>
            <person name="Shu S."/>
            <person name="Yuan Y."/>
            <person name="Wessler S.R."/>
            <person name="Schmutz J."/>
            <person name="Willis J.H."/>
            <person name="Rokhsar D.S."/>
        </authorList>
    </citation>
    <scope>NUCLEOTIDE SEQUENCE [LARGE SCALE GENOMIC DNA]</scope>
    <source>
        <strain evidence="2">cv. DUN x IM62</strain>
    </source>
</reference>
<protein>
    <submittedName>
        <fullName evidence="1">Uncharacterized protein</fullName>
    </submittedName>
</protein>
<evidence type="ECO:0000313" key="2">
    <source>
        <dbReference type="Proteomes" id="UP000030748"/>
    </source>
</evidence>
<keyword evidence="2" id="KW-1185">Reference proteome</keyword>
<name>A0A022Q1J7_ERYGU</name>
<proteinExistence type="predicted"/>
<dbReference type="EMBL" id="KI632223">
    <property type="protein sequence ID" value="EYU21644.1"/>
    <property type="molecule type" value="Genomic_DNA"/>
</dbReference>
<dbReference type="KEGG" id="egt:105976124"/>
<sequence>MACCPFPRPTSLKHHHQSHRVPPPFYNSTTATVNLMTFFSPLSSSSSQTNLHRSFPLKRIPWSGRCHAAGPQPEPPSEEQLSPLSGVTKTFTRFKILCRSSLLFYFGYLFSSGLLRGIEETVADQITVLDLENNFVSCRVNCNTYAYIS</sequence>
<evidence type="ECO:0000313" key="1">
    <source>
        <dbReference type="EMBL" id="EYU21644.1"/>
    </source>
</evidence>
<dbReference type="PhylomeDB" id="A0A022Q1J7"/>
<dbReference type="STRING" id="4155.A0A022Q1J7"/>
<dbReference type="AlphaFoldDB" id="A0A022Q1J7"/>